<dbReference type="EMBL" id="KZ345289">
    <property type="protein sequence ID" value="PIO74389.1"/>
    <property type="molecule type" value="Genomic_DNA"/>
</dbReference>
<reference evidence="3 4" key="1">
    <citation type="submission" date="2015-09" db="EMBL/GenBank/DDBJ databases">
        <title>Draft genome of the parasitic nematode Teladorsagia circumcincta isolate WARC Sus (inbred).</title>
        <authorList>
            <person name="Mitreva M."/>
        </authorList>
    </citation>
    <scope>NUCLEOTIDE SEQUENCE [LARGE SCALE GENOMIC DNA]</scope>
    <source>
        <strain evidence="3 4">S</strain>
    </source>
</reference>
<name>A0A2G9UVV6_TELCI</name>
<organism evidence="3 4">
    <name type="scientific">Teladorsagia circumcincta</name>
    <name type="common">Brown stomach worm</name>
    <name type="synonym">Ostertagia circumcincta</name>
    <dbReference type="NCBI Taxonomy" id="45464"/>
    <lineage>
        <taxon>Eukaryota</taxon>
        <taxon>Metazoa</taxon>
        <taxon>Ecdysozoa</taxon>
        <taxon>Nematoda</taxon>
        <taxon>Chromadorea</taxon>
        <taxon>Rhabditida</taxon>
        <taxon>Rhabditina</taxon>
        <taxon>Rhabditomorpha</taxon>
        <taxon>Strongyloidea</taxon>
        <taxon>Trichostrongylidae</taxon>
        <taxon>Teladorsagia</taxon>
    </lineage>
</organism>
<keyword evidence="2" id="KW-0812">Transmembrane</keyword>
<sequence length="208" mass="23663">MRDGGQKQLWEAITTSRGERRKRNTENTRNPAHKENQGHEQLLGGGRDQSKNGGRNLRRRDQPKNLKFTRHKQHMMMVTVTPFLVSLLSLLSTCFSFDMPSLRMIRGKEREVVARTMLNFQPPRLDVLYRNCNYRDYHLAMAVNGKFRGTMTLDSQDKIFLGATFATAVVGAALLVVGFVLRFGRGFGTFVNYARADGGYFEKAGELL</sequence>
<keyword evidence="2" id="KW-1133">Transmembrane helix</keyword>
<feature type="transmembrane region" description="Helical" evidence="2">
    <location>
        <begin position="159"/>
        <end position="181"/>
    </location>
</feature>
<dbReference type="OrthoDB" id="10366332at2759"/>
<evidence type="ECO:0000256" key="2">
    <source>
        <dbReference type="SAM" id="Phobius"/>
    </source>
</evidence>
<evidence type="ECO:0000313" key="4">
    <source>
        <dbReference type="Proteomes" id="UP000230423"/>
    </source>
</evidence>
<keyword evidence="2" id="KW-0472">Membrane</keyword>
<proteinExistence type="predicted"/>
<dbReference type="Proteomes" id="UP000230423">
    <property type="component" value="Unassembled WGS sequence"/>
</dbReference>
<evidence type="ECO:0000256" key="1">
    <source>
        <dbReference type="SAM" id="MobiDB-lite"/>
    </source>
</evidence>
<gene>
    <name evidence="3" type="ORF">TELCIR_03603</name>
</gene>
<protein>
    <submittedName>
        <fullName evidence="3">Uncharacterized protein</fullName>
    </submittedName>
</protein>
<feature type="region of interest" description="Disordered" evidence="1">
    <location>
        <begin position="1"/>
        <end position="66"/>
    </location>
</feature>
<accession>A0A2G9UVV6</accession>
<evidence type="ECO:0000313" key="3">
    <source>
        <dbReference type="EMBL" id="PIO74389.1"/>
    </source>
</evidence>
<dbReference type="AlphaFoldDB" id="A0A2G9UVV6"/>
<keyword evidence="4" id="KW-1185">Reference proteome</keyword>
<feature type="transmembrane region" description="Helical" evidence="2">
    <location>
        <begin position="75"/>
        <end position="98"/>
    </location>
</feature>